<dbReference type="Proteomes" id="UP000094329">
    <property type="component" value="Unassembled WGS sequence"/>
</dbReference>
<comment type="cofactor">
    <cofactor evidence="17">
        <name>Mg(2+)</name>
        <dbReference type="ChEBI" id="CHEBI:18420"/>
    </cofactor>
    <text evidence="17">Binds 1 Mg(2+) ion per subunit.</text>
</comment>
<feature type="binding site" evidence="17">
    <location>
        <position position="75"/>
    </location>
    <ligand>
        <name>UDP-N-acetyl-alpha-D-glucosamine</name>
        <dbReference type="ChEBI" id="CHEBI:57705"/>
    </ligand>
</feature>
<evidence type="ECO:0000256" key="3">
    <source>
        <dbReference type="ARBA" id="ARBA00022490"/>
    </source>
</evidence>
<keyword evidence="6 17" id="KW-0479">Metal-binding</keyword>
<evidence type="ECO:0000313" key="20">
    <source>
        <dbReference type="EMBL" id="ODN43035.1"/>
    </source>
</evidence>
<dbReference type="Gene3D" id="2.160.10.10">
    <property type="entry name" value="Hexapeptide repeat proteins"/>
    <property type="match status" value="1"/>
</dbReference>
<dbReference type="InterPro" id="IPR038009">
    <property type="entry name" value="GlmU_C_LbH"/>
</dbReference>
<comment type="pathway">
    <text evidence="17">Nucleotide-sugar biosynthesis; UDP-N-acetyl-alpha-D-glucosamine biosynthesis; N-acetyl-alpha-D-glucosamine 1-phosphate from alpha-D-glucosamine 6-phosphate (route II): step 2/2.</text>
</comment>
<dbReference type="InterPro" id="IPR029044">
    <property type="entry name" value="Nucleotide-diphossugar_trans"/>
</dbReference>
<feature type="binding site" evidence="17">
    <location>
        <begin position="9"/>
        <end position="12"/>
    </location>
    <ligand>
        <name>UDP-N-acetyl-alpha-D-glucosamine</name>
        <dbReference type="ChEBI" id="CHEBI:57705"/>
    </ligand>
</feature>
<evidence type="ECO:0000256" key="1">
    <source>
        <dbReference type="ARBA" id="ARBA00007707"/>
    </source>
</evidence>
<keyword evidence="7 17" id="KW-0677">Repeat</keyword>
<evidence type="ECO:0000256" key="12">
    <source>
        <dbReference type="ARBA" id="ARBA00023315"/>
    </source>
</evidence>
<keyword evidence="4 17" id="KW-0808">Transferase</keyword>
<comment type="pathway">
    <text evidence="17">Bacterial outer membrane biogenesis; LPS lipid A biosynthesis.</text>
</comment>
<keyword evidence="13 17" id="KW-0961">Cell wall biogenesis/degradation</keyword>
<dbReference type="PANTHER" id="PTHR43584">
    <property type="entry name" value="NUCLEOTIDYL TRANSFERASE"/>
    <property type="match status" value="1"/>
</dbReference>
<evidence type="ECO:0000313" key="21">
    <source>
        <dbReference type="Proteomes" id="UP000094329"/>
    </source>
</evidence>
<feature type="binding site" evidence="17">
    <location>
        <position position="379"/>
    </location>
    <ligand>
        <name>acetyl-CoA</name>
        <dbReference type="ChEBI" id="CHEBI:57288"/>
    </ligand>
</feature>
<comment type="similarity">
    <text evidence="2 17">In the N-terminal section; belongs to the N-acetylglucosamine-1-phosphate uridyltransferase family.</text>
</comment>
<reference evidence="20 21" key="1">
    <citation type="submission" date="2016-08" db="EMBL/GenBank/DDBJ databases">
        <title>Draft genome sequence of Candidatus Piscirickettsia litoralis, from seawater.</title>
        <authorList>
            <person name="Wan X."/>
            <person name="Lee A.J."/>
            <person name="Hou S."/>
            <person name="Donachie S.P."/>
        </authorList>
    </citation>
    <scope>NUCLEOTIDE SEQUENCE [LARGE SCALE GENOMIC DNA]</scope>
    <source>
        <strain evidence="20 21">Y2</strain>
    </source>
</reference>
<dbReference type="RefSeq" id="WP_069312832.1">
    <property type="nucleotide sequence ID" value="NZ_MDTU01000001.1"/>
</dbReference>
<dbReference type="SUPFAM" id="SSF53448">
    <property type="entry name" value="Nucleotide-diphospho-sugar transferases"/>
    <property type="match status" value="1"/>
</dbReference>
<dbReference type="Gene3D" id="3.90.550.10">
    <property type="entry name" value="Spore Coat Polysaccharide Biosynthesis Protein SpsA, Chain A"/>
    <property type="match status" value="1"/>
</dbReference>
<comment type="pathway">
    <text evidence="17">Nucleotide-sugar biosynthesis; UDP-N-acetyl-alpha-D-glucosamine biosynthesis; UDP-N-acetyl-alpha-D-glucosamine from N-acetyl-alpha-D-glucosamine 1-phosphate: step 1/1.</text>
</comment>
<feature type="binding site" evidence="17">
    <location>
        <position position="404"/>
    </location>
    <ligand>
        <name>acetyl-CoA</name>
        <dbReference type="ChEBI" id="CHEBI:57288"/>
    </ligand>
</feature>
<comment type="catalytic activity">
    <reaction evidence="15 17">
        <text>N-acetyl-alpha-D-glucosamine 1-phosphate + UTP + H(+) = UDP-N-acetyl-alpha-D-glucosamine + diphosphate</text>
        <dbReference type="Rhea" id="RHEA:13509"/>
        <dbReference type="ChEBI" id="CHEBI:15378"/>
        <dbReference type="ChEBI" id="CHEBI:33019"/>
        <dbReference type="ChEBI" id="CHEBI:46398"/>
        <dbReference type="ChEBI" id="CHEBI:57705"/>
        <dbReference type="ChEBI" id="CHEBI:57776"/>
        <dbReference type="EC" id="2.7.7.23"/>
    </reaction>
</comment>
<dbReference type="InterPro" id="IPR005882">
    <property type="entry name" value="Bifunctional_GlmU"/>
</dbReference>
<dbReference type="InterPro" id="IPR056729">
    <property type="entry name" value="GMPPB_C"/>
</dbReference>
<feature type="binding site" evidence="17">
    <location>
        <position position="23"/>
    </location>
    <ligand>
        <name>UDP-N-acetyl-alpha-D-glucosamine</name>
        <dbReference type="ChEBI" id="CHEBI:57705"/>
    </ligand>
</feature>
<evidence type="ECO:0000256" key="13">
    <source>
        <dbReference type="ARBA" id="ARBA00023316"/>
    </source>
</evidence>
<dbReference type="EC" id="2.7.7.23" evidence="17"/>
<keyword evidence="9 17" id="KW-0133">Cell shape</keyword>
<dbReference type="SUPFAM" id="SSF51161">
    <property type="entry name" value="Trimeric LpxA-like enzymes"/>
    <property type="match status" value="1"/>
</dbReference>
<feature type="binding site" evidence="17">
    <location>
        <position position="138"/>
    </location>
    <ligand>
        <name>UDP-N-acetyl-alpha-D-glucosamine</name>
        <dbReference type="ChEBI" id="CHEBI:57705"/>
    </ligand>
</feature>
<evidence type="ECO:0000256" key="15">
    <source>
        <dbReference type="ARBA" id="ARBA00048493"/>
    </source>
</evidence>
<proteinExistence type="inferred from homology"/>
<evidence type="ECO:0000256" key="14">
    <source>
        <dbReference type="ARBA" id="ARBA00048247"/>
    </source>
</evidence>
<evidence type="ECO:0000256" key="17">
    <source>
        <dbReference type="HAMAP-Rule" id="MF_01631"/>
    </source>
</evidence>
<feature type="binding site" evidence="17">
    <location>
        <position position="153"/>
    </location>
    <ligand>
        <name>UDP-N-acetyl-alpha-D-glucosamine</name>
        <dbReference type="ChEBI" id="CHEBI:57705"/>
    </ligand>
</feature>
<evidence type="ECO:0000259" key="19">
    <source>
        <dbReference type="Pfam" id="PF25087"/>
    </source>
</evidence>
<dbReference type="PANTHER" id="PTHR43584:SF3">
    <property type="entry name" value="BIFUNCTIONAL PROTEIN GLMU"/>
    <property type="match status" value="1"/>
</dbReference>
<protein>
    <recommendedName>
        <fullName evidence="17">Bifunctional protein GlmU</fullName>
    </recommendedName>
    <domain>
        <recommendedName>
            <fullName evidence="17">UDP-N-acetylglucosamine pyrophosphorylase</fullName>
            <ecNumber evidence="17">2.7.7.23</ecNumber>
        </recommendedName>
        <alternativeName>
            <fullName evidence="17">N-acetylglucosamine-1-phosphate uridyltransferase</fullName>
        </alternativeName>
    </domain>
    <domain>
        <recommendedName>
            <fullName evidence="17">Glucosamine-1-phosphate N-acetyltransferase</fullName>
            <ecNumber evidence="17">2.3.1.157</ecNumber>
        </recommendedName>
    </domain>
</protein>
<gene>
    <name evidence="17" type="primary">glmU</name>
    <name evidence="20" type="ORF">BGC07_09035</name>
</gene>
<comment type="caution">
    <text evidence="17">Lacks conserved residue(s) required for the propagation of feature annotation.</text>
</comment>
<dbReference type="InterPro" id="IPR025877">
    <property type="entry name" value="MobA-like_NTP_Trfase"/>
</dbReference>
<evidence type="ECO:0000256" key="8">
    <source>
        <dbReference type="ARBA" id="ARBA00022842"/>
    </source>
</evidence>
<feature type="active site" description="Proton acceptor" evidence="17">
    <location>
        <position position="362"/>
    </location>
</feature>
<dbReference type="HAMAP" id="MF_01631">
    <property type="entry name" value="GlmU"/>
    <property type="match status" value="1"/>
</dbReference>
<name>A0ABX3A3E6_9GAMM</name>
<feature type="domain" description="MobA-like NTP transferase" evidence="18">
    <location>
        <begin position="6"/>
        <end position="153"/>
    </location>
</feature>
<comment type="subcellular location">
    <subcellularLocation>
        <location evidence="17">Cytoplasm</location>
    </subcellularLocation>
</comment>
<evidence type="ECO:0000256" key="10">
    <source>
        <dbReference type="ARBA" id="ARBA00022984"/>
    </source>
</evidence>
<feature type="binding site" evidence="17">
    <location>
        <position position="376"/>
    </location>
    <ligand>
        <name>UDP-N-acetyl-alpha-D-glucosamine</name>
        <dbReference type="ChEBI" id="CHEBI:57705"/>
    </ligand>
</feature>
<comment type="similarity">
    <text evidence="1 17">In the C-terminal section; belongs to the transferase hexapeptide repeat family.</text>
</comment>
<dbReference type="CDD" id="cd03353">
    <property type="entry name" value="LbH_GlmU_C"/>
    <property type="match status" value="1"/>
</dbReference>
<keyword evidence="10 17" id="KW-0573">Peptidoglycan synthesis</keyword>
<dbReference type="Pfam" id="PF12804">
    <property type="entry name" value="NTP_transf_3"/>
    <property type="match status" value="1"/>
</dbReference>
<comment type="caution">
    <text evidence="20">The sequence shown here is derived from an EMBL/GenBank/DDBJ whole genome shotgun (WGS) entry which is preliminary data.</text>
</comment>
<feature type="binding site" evidence="17">
    <location>
        <position position="226"/>
    </location>
    <ligand>
        <name>Mg(2+)</name>
        <dbReference type="ChEBI" id="CHEBI:18420"/>
    </ligand>
</feature>
<keyword evidence="11 17" id="KW-0511">Multifunctional enzyme</keyword>
<comment type="function">
    <text evidence="16 17">Catalyzes the last two sequential reactions in the de novo biosynthetic pathway for UDP-N-acetylglucosamine (UDP-GlcNAc). The C-terminal domain catalyzes the transfer of acetyl group from acetyl coenzyme A to glucosamine-1-phosphate (GlcN-1-P) to produce N-acetylglucosamine-1-phosphate (GlcNAc-1-P), which is converted into UDP-GlcNAc by the transfer of uridine 5-monophosphate (from uridine 5-triphosphate), a reaction catalyzed by the N-terminal domain.</text>
</comment>
<feature type="binding site" evidence="17">
    <location>
        <begin position="80"/>
        <end position="81"/>
    </location>
    <ligand>
        <name>UDP-N-acetyl-alpha-D-glucosamine</name>
        <dbReference type="ChEBI" id="CHEBI:57705"/>
    </ligand>
</feature>
<dbReference type="CDD" id="cd02540">
    <property type="entry name" value="GT2_GlmU_N_bac"/>
    <property type="match status" value="1"/>
</dbReference>
<evidence type="ECO:0000256" key="9">
    <source>
        <dbReference type="ARBA" id="ARBA00022960"/>
    </source>
</evidence>
<sequence>MSSLTVVILAAGQGTRMRSSLPKVLHPLAGKPLINHVTDLARSLTPKKIIIVYGHGGEQLQAALANQTDLVWAKQQEQLGTGDAVRAAMDEVKTARCLVLNADVPLLSEETVQRLVTRVDNDSVGVLTADVANPYGYGRIVRDSAKQVKQIIEEKDATDLQKKIVEINSGVFIFPIDFLKDNINKLENNNNQKEYYLTDLVEKALEQAVNVNAVKAKDPIEIEGVNTRVQLAKLERCYQDKKAQQLMLAGVYLADPSRLDIRGDVTIGQDTGVDINVVLAGNVAIGKNCIIEPGVIIKNSKIADNVHIKAYSVIENSEIARDAEVGPFARLRPETKLQEKARIGNFVEVKKSTIGVASKANHLSYIGDSIVGAGVNIGAGAITCNYDGVNKHQTIINDKAFVGSNCVLVAPIEVGVNAMIGAGSTVSRHVPEDQLTVARTKQKSFNWQRPEKNEIG</sequence>
<evidence type="ECO:0000256" key="16">
    <source>
        <dbReference type="ARBA" id="ARBA00049628"/>
    </source>
</evidence>
<dbReference type="NCBIfam" id="TIGR01173">
    <property type="entry name" value="glmU"/>
    <property type="match status" value="1"/>
</dbReference>
<dbReference type="InterPro" id="IPR050065">
    <property type="entry name" value="GlmU-like"/>
</dbReference>
<feature type="binding site" evidence="17">
    <location>
        <position position="332"/>
    </location>
    <ligand>
        <name>UDP-N-acetyl-alpha-D-glucosamine</name>
        <dbReference type="ChEBI" id="CHEBI:57705"/>
    </ligand>
</feature>
<keyword evidence="12 17" id="KW-0012">Acyltransferase</keyword>
<evidence type="ECO:0000256" key="11">
    <source>
        <dbReference type="ARBA" id="ARBA00023268"/>
    </source>
</evidence>
<feature type="region of interest" description="Pyrophosphorylase" evidence="17">
    <location>
        <begin position="1"/>
        <end position="228"/>
    </location>
</feature>
<comment type="catalytic activity">
    <reaction evidence="14 17">
        <text>alpha-D-glucosamine 1-phosphate + acetyl-CoA = N-acetyl-alpha-D-glucosamine 1-phosphate + CoA + H(+)</text>
        <dbReference type="Rhea" id="RHEA:13725"/>
        <dbReference type="ChEBI" id="CHEBI:15378"/>
        <dbReference type="ChEBI" id="CHEBI:57287"/>
        <dbReference type="ChEBI" id="CHEBI:57288"/>
        <dbReference type="ChEBI" id="CHEBI:57776"/>
        <dbReference type="ChEBI" id="CHEBI:58516"/>
        <dbReference type="EC" id="2.3.1.157"/>
    </reaction>
</comment>
<keyword evidence="21" id="KW-1185">Reference proteome</keyword>
<feature type="binding site" evidence="17">
    <location>
        <position position="422"/>
    </location>
    <ligand>
        <name>acetyl-CoA</name>
        <dbReference type="ChEBI" id="CHEBI:57288"/>
    </ligand>
</feature>
<dbReference type="InterPro" id="IPR011004">
    <property type="entry name" value="Trimer_LpxA-like_sf"/>
</dbReference>
<feature type="region of interest" description="Linker" evidence="17">
    <location>
        <begin position="229"/>
        <end position="249"/>
    </location>
</feature>
<dbReference type="EMBL" id="MDTU01000001">
    <property type="protein sequence ID" value="ODN43035.1"/>
    <property type="molecule type" value="Genomic_DNA"/>
</dbReference>
<evidence type="ECO:0000256" key="6">
    <source>
        <dbReference type="ARBA" id="ARBA00022723"/>
    </source>
</evidence>
<feature type="binding site" evidence="17">
    <location>
        <position position="226"/>
    </location>
    <ligand>
        <name>UDP-N-acetyl-alpha-D-glucosamine</name>
        <dbReference type="ChEBI" id="CHEBI:57705"/>
    </ligand>
</feature>
<comment type="subunit">
    <text evidence="17">Homotrimer.</text>
</comment>
<feature type="binding site" evidence="17">
    <location>
        <position position="439"/>
    </location>
    <ligand>
        <name>acetyl-CoA</name>
        <dbReference type="ChEBI" id="CHEBI:57288"/>
    </ligand>
</feature>
<evidence type="ECO:0000256" key="5">
    <source>
        <dbReference type="ARBA" id="ARBA00022695"/>
    </source>
</evidence>
<accession>A0ABX3A3E6</accession>
<keyword evidence="8 17" id="KW-0460">Magnesium</keyword>
<feature type="binding site" evidence="17">
    <location>
        <position position="350"/>
    </location>
    <ligand>
        <name>UDP-N-acetyl-alpha-D-glucosamine</name>
        <dbReference type="ChEBI" id="CHEBI:57705"/>
    </ligand>
</feature>
<feature type="binding site" evidence="17">
    <location>
        <position position="365"/>
    </location>
    <ligand>
        <name>UDP-N-acetyl-alpha-D-glucosamine</name>
        <dbReference type="ChEBI" id="CHEBI:57705"/>
    </ligand>
</feature>
<evidence type="ECO:0000259" key="18">
    <source>
        <dbReference type="Pfam" id="PF12804"/>
    </source>
</evidence>
<feature type="binding site" evidence="17">
    <location>
        <begin position="385"/>
        <end position="386"/>
    </location>
    <ligand>
        <name>acetyl-CoA</name>
        <dbReference type="ChEBI" id="CHEBI:57288"/>
    </ligand>
</feature>
<feature type="binding site" evidence="17">
    <location>
        <position position="103"/>
    </location>
    <ligand>
        <name>Mg(2+)</name>
        <dbReference type="ChEBI" id="CHEBI:18420"/>
    </ligand>
</feature>
<dbReference type="EC" id="2.3.1.157" evidence="17"/>
<evidence type="ECO:0000256" key="2">
    <source>
        <dbReference type="ARBA" id="ARBA00007947"/>
    </source>
</evidence>
<feature type="region of interest" description="N-acetyltransferase" evidence="17">
    <location>
        <begin position="250"/>
        <end position="456"/>
    </location>
</feature>
<feature type="binding site" evidence="17">
    <location>
        <position position="168"/>
    </location>
    <ligand>
        <name>UDP-N-acetyl-alpha-D-glucosamine</name>
        <dbReference type="ChEBI" id="CHEBI:57705"/>
    </ligand>
</feature>
<keyword evidence="5 17" id="KW-0548">Nucleotidyltransferase</keyword>
<keyword evidence="3 17" id="KW-0963">Cytoplasm</keyword>
<evidence type="ECO:0000256" key="4">
    <source>
        <dbReference type="ARBA" id="ARBA00022679"/>
    </source>
</evidence>
<feature type="domain" description="Mannose-1-phosphate guanyltransferase C-terminal" evidence="19">
    <location>
        <begin position="261"/>
        <end position="332"/>
    </location>
</feature>
<evidence type="ECO:0000256" key="7">
    <source>
        <dbReference type="ARBA" id="ARBA00022737"/>
    </source>
</evidence>
<organism evidence="20 21">
    <name type="scientific">Piscirickettsia litoralis</name>
    <dbReference type="NCBI Taxonomy" id="1891921"/>
    <lineage>
        <taxon>Bacteria</taxon>
        <taxon>Pseudomonadati</taxon>
        <taxon>Pseudomonadota</taxon>
        <taxon>Gammaproteobacteria</taxon>
        <taxon>Thiotrichales</taxon>
        <taxon>Piscirickettsiaceae</taxon>
        <taxon>Piscirickettsia</taxon>
    </lineage>
</organism>
<dbReference type="Pfam" id="PF25087">
    <property type="entry name" value="GMPPB_C"/>
    <property type="match status" value="1"/>
</dbReference>